<gene>
    <name evidence="1" type="ORF">SPARVUS_LOCUS15627285</name>
</gene>
<reference evidence="1" key="1">
    <citation type="submission" date="2023-05" db="EMBL/GenBank/DDBJ databases">
        <authorList>
            <person name="Stuckert A."/>
        </authorList>
    </citation>
    <scope>NUCLEOTIDE SEQUENCE</scope>
</reference>
<dbReference type="EMBL" id="CATNWA010020369">
    <property type="protein sequence ID" value="CAI9618010.1"/>
    <property type="molecule type" value="Genomic_DNA"/>
</dbReference>
<accession>A0ABN9H8C8</accession>
<organism evidence="1 2">
    <name type="scientific">Staurois parvus</name>
    <dbReference type="NCBI Taxonomy" id="386267"/>
    <lineage>
        <taxon>Eukaryota</taxon>
        <taxon>Metazoa</taxon>
        <taxon>Chordata</taxon>
        <taxon>Craniata</taxon>
        <taxon>Vertebrata</taxon>
        <taxon>Euteleostomi</taxon>
        <taxon>Amphibia</taxon>
        <taxon>Batrachia</taxon>
        <taxon>Anura</taxon>
        <taxon>Neobatrachia</taxon>
        <taxon>Ranoidea</taxon>
        <taxon>Ranidae</taxon>
        <taxon>Staurois</taxon>
    </lineage>
</organism>
<comment type="caution">
    <text evidence="1">The sequence shown here is derived from an EMBL/GenBank/DDBJ whole genome shotgun (WGS) entry which is preliminary data.</text>
</comment>
<name>A0ABN9H8C8_9NEOB</name>
<proteinExistence type="predicted"/>
<evidence type="ECO:0000313" key="2">
    <source>
        <dbReference type="Proteomes" id="UP001162483"/>
    </source>
</evidence>
<evidence type="ECO:0008006" key="3">
    <source>
        <dbReference type="Google" id="ProtNLM"/>
    </source>
</evidence>
<protein>
    <recommendedName>
        <fullName evidence="3">Secreted protein</fullName>
    </recommendedName>
</protein>
<dbReference type="Proteomes" id="UP001162483">
    <property type="component" value="Unassembled WGS sequence"/>
</dbReference>
<keyword evidence="2" id="KW-1185">Reference proteome</keyword>
<sequence length="70" mass="7394">MPPVGSDLLLLTCSVTRLFSARCFVPHQPHGSRLCLFDPAFSHPSIPSGSPDLLISGSYPAGASGGRLYH</sequence>
<evidence type="ECO:0000313" key="1">
    <source>
        <dbReference type="EMBL" id="CAI9618010.1"/>
    </source>
</evidence>